<comment type="caution">
    <text evidence="2">The sequence shown here is derived from an EMBL/GenBank/DDBJ whole genome shotgun (WGS) entry which is preliminary data.</text>
</comment>
<keyword evidence="1" id="KW-0472">Membrane</keyword>
<accession>A0A8J6U3C5</accession>
<protein>
    <submittedName>
        <fullName evidence="2">DUF1345 domain-containing protein</fullName>
    </submittedName>
</protein>
<dbReference type="RefSeq" id="WP_188165781.1">
    <property type="nucleotide sequence ID" value="NZ_JACVVX010000005.1"/>
</dbReference>
<dbReference type="InterPro" id="IPR009781">
    <property type="entry name" value="DUF1345"/>
</dbReference>
<feature type="transmembrane region" description="Helical" evidence="1">
    <location>
        <begin position="9"/>
        <end position="26"/>
    </location>
</feature>
<evidence type="ECO:0000313" key="3">
    <source>
        <dbReference type="Proteomes" id="UP000643405"/>
    </source>
</evidence>
<evidence type="ECO:0000256" key="1">
    <source>
        <dbReference type="SAM" id="Phobius"/>
    </source>
</evidence>
<dbReference type="Proteomes" id="UP000643405">
    <property type="component" value="Unassembled WGS sequence"/>
</dbReference>
<feature type="transmembrane region" description="Helical" evidence="1">
    <location>
        <begin position="104"/>
        <end position="124"/>
    </location>
</feature>
<keyword evidence="3" id="KW-1185">Reference proteome</keyword>
<gene>
    <name evidence="2" type="ORF">ICI42_17000</name>
</gene>
<keyword evidence="1" id="KW-1133">Transmembrane helix</keyword>
<feature type="transmembrane region" description="Helical" evidence="1">
    <location>
        <begin position="32"/>
        <end position="50"/>
    </location>
</feature>
<dbReference type="EMBL" id="JACVVX010000005">
    <property type="protein sequence ID" value="MBD0416353.1"/>
    <property type="molecule type" value="Genomic_DNA"/>
</dbReference>
<evidence type="ECO:0000313" key="2">
    <source>
        <dbReference type="EMBL" id="MBD0416353.1"/>
    </source>
</evidence>
<feature type="transmembrane region" description="Helical" evidence="1">
    <location>
        <begin position="71"/>
        <end position="92"/>
    </location>
</feature>
<feature type="transmembrane region" description="Helical" evidence="1">
    <location>
        <begin position="189"/>
        <end position="211"/>
    </location>
</feature>
<organism evidence="2 3">
    <name type="scientific">Oryzicola mucosus</name>
    <dbReference type="NCBI Taxonomy" id="2767425"/>
    <lineage>
        <taxon>Bacteria</taxon>
        <taxon>Pseudomonadati</taxon>
        <taxon>Pseudomonadota</taxon>
        <taxon>Alphaproteobacteria</taxon>
        <taxon>Hyphomicrobiales</taxon>
        <taxon>Phyllobacteriaceae</taxon>
        <taxon>Oryzicola</taxon>
    </lineage>
</organism>
<sequence length="212" mass="23072">MIVQGRHGPFYAAALCGVAALAPALWLKPELAVQIGANVFFLVYLSLELFKLPKLTPAFLKKHAASADEPAWLIILITFGAVVVAVGSLFMILNEQDGPKTLDVTLALLSVALGWFTIHTMAALHYAHMYWRPEDNAKEKPMAGLDFPGDDEPSGYDFLYFSFVIGMTAQTSDVEITQTRVRKLNTVHAVASFFFNTVLVAAAVNLAVSLAN</sequence>
<dbReference type="AlphaFoldDB" id="A0A8J6U3C5"/>
<keyword evidence="1" id="KW-0812">Transmembrane</keyword>
<reference evidence="2" key="1">
    <citation type="submission" date="2020-09" db="EMBL/GenBank/DDBJ databases">
        <title>Genome seq and assembly of Tianweitania sp.</title>
        <authorList>
            <person name="Chhetri G."/>
        </authorList>
    </citation>
    <scope>NUCLEOTIDE SEQUENCE</scope>
    <source>
        <strain evidence="2">Rool2</strain>
    </source>
</reference>
<proteinExistence type="predicted"/>
<name>A0A8J6U3C5_9HYPH</name>
<dbReference type="Pfam" id="PF07077">
    <property type="entry name" value="DUF1345"/>
    <property type="match status" value="1"/>
</dbReference>